<dbReference type="RefSeq" id="WP_083643751.1">
    <property type="nucleotide sequence ID" value="NZ_AMRU01000002.1"/>
</dbReference>
<dbReference type="AlphaFoldDB" id="A0A1L7I2T9"/>
<name>A0A1L7I2T9_9FLAO</name>
<sequence length="104" mass="12122">MIAKTPEPPYYAVIFTSLRTDENDQEYGEMAQKMLELAIHQPGYLGFESAKSAIGISVSYWKDLDSIRNWKSHSEHLLAQKLGKSTWYEAYKVRIALVERDYRF</sequence>
<dbReference type="Gene3D" id="3.30.70.100">
    <property type="match status" value="1"/>
</dbReference>
<protein>
    <recommendedName>
        <fullName evidence="1">ABM domain-containing protein</fullName>
    </recommendedName>
</protein>
<dbReference type="SUPFAM" id="SSF54909">
    <property type="entry name" value="Dimeric alpha+beta barrel"/>
    <property type="match status" value="1"/>
</dbReference>
<reference evidence="2 3" key="1">
    <citation type="submission" date="2016-07" db="EMBL/GenBank/DDBJ databases">
        <title>Multi-omics approach to identify versatile polysaccharide utilization systems of a marine flavobacterium Gramella flava.</title>
        <authorList>
            <person name="Tang K."/>
        </authorList>
    </citation>
    <scope>NUCLEOTIDE SEQUENCE [LARGE SCALE GENOMIC DNA]</scope>
    <source>
        <strain evidence="2 3">JLT2011</strain>
    </source>
</reference>
<accession>A0A1L7I2T9</accession>
<dbReference type="Pfam" id="PF03992">
    <property type="entry name" value="ABM"/>
    <property type="match status" value="1"/>
</dbReference>
<evidence type="ECO:0000313" key="3">
    <source>
        <dbReference type="Proteomes" id="UP000186230"/>
    </source>
</evidence>
<dbReference type="Proteomes" id="UP000186230">
    <property type="component" value="Chromosome"/>
</dbReference>
<evidence type="ECO:0000313" key="2">
    <source>
        <dbReference type="EMBL" id="APU67927.1"/>
    </source>
</evidence>
<organism evidence="2 3">
    <name type="scientific">Christiangramia flava JLT2011</name>
    <dbReference type="NCBI Taxonomy" id="1229726"/>
    <lineage>
        <taxon>Bacteria</taxon>
        <taxon>Pseudomonadati</taxon>
        <taxon>Bacteroidota</taxon>
        <taxon>Flavobacteriia</taxon>
        <taxon>Flavobacteriales</taxon>
        <taxon>Flavobacteriaceae</taxon>
        <taxon>Christiangramia</taxon>
    </lineage>
</organism>
<dbReference type="PANTHER" id="PTHR37811">
    <property type="entry name" value="BLL5343 PROTEIN"/>
    <property type="match status" value="1"/>
</dbReference>
<dbReference type="STRING" id="1229726.GRFL_1203"/>
<feature type="domain" description="ABM" evidence="1">
    <location>
        <begin position="19"/>
        <end position="81"/>
    </location>
</feature>
<dbReference type="OrthoDB" id="9798439at2"/>
<dbReference type="PANTHER" id="PTHR37811:SF2">
    <property type="entry name" value="ABM DOMAIN-CONTAINING PROTEIN"/>
    <property type="match status" value="1"/>
</dbReference>
<dbReference type="InterPro" id="IPR007138">
    <property type="entry name" value="ABM_dom"/>
</dbReference>
<proteinExistence type="predicted"/>
<dbReference type="KEGG" id="gfl:GRFL_1203"/>
<gene>
    <name evidence="2" type="ORF">GRFL_1203</name>
</gene>
<dbReference type="EMBL" id="CP016359">
    <property type="protein sequence ID" value="APU67927.1"/>
    <property type="molecule type" value="Genomic_DNA"/>
</dbReference>
<keyword evidence="3" id="KW-1185">Reference proteome</keyword>
<dbReference type="InterPro" id="IPR011008">
    <property type="entry name" value="Dimeric_a/b-barrel"/>
</dbReference>
<dbReference type="InterPro" id="IPR052936">
    <property type="entry name" value="Jasmonate_Hydroxylase-like"/>
</dbReference>
<evidence type="ECO:0000259" key="1">
    <source>
        <dbReference type="Pfam" id="PF03992"/>
    </source>
</evidence>